<dbReference type="EMBL" id="CAMXCT030002072">
    <property type="protein sequence ID" value="CAL4782735.1"/>
    <property type="molecule type" value="Genomic_DNA"/>
</dbReference>
<dbReference type="EMBL" id="CAMXCT010002072">
    <property type="protein sequence ID" value="CAI3995423.1"/>
    <property type="molecule type" value="Genomic_DNA"/>
</dbReference>
<dbReference type="SUPFAM" id="SSF50249">
    <property type="entry name" value="Nucleic acid-binding proteins"/>
    <property type="match status" value="1"/>
</dbReference>
<dbReference type="Gene3D" id="3.10.129.110">
    <property type="entry name" value="Polyketide synthase dehydratase"/>
    <property type="match status" value="1"/>
</dbReference>
<evidence type="ECO:0000256" key="9">
    <source>
        <dbReference type="ARBA" id="ARBA00023125"/>
    </source>
</evidence>
<dbReference type="Gene3D" id="3.40.50.300">
    <property type="entry name" value="P-loop containing nucleotide triphosphate hydrolases"/>
    <property type="match status" value="1"/>
</dbReference>
<dbReference type="PANTHER" id="PTHR11630">
    <property type="entry name" value="DNA REPLICATION LICENSING FACTOR MCM FAMILY MEMBER"/>
    <property type="match status" value="1"/>
</dbReference>
<dbReference type="EMBL" id="CAMXCT020002072">
    <property type="protein sequence ID" value="CAL1148798.1"/>
    <property type="molecule type" value="Genomic_DNA"/>
</dbReference>
<keyword evidence="11" id="KW-0131">Cell cycle</keyword>
<keyword evidence="4" id="KW-0235">DNA replication</keyword>
<dbReference type="Pfam" id="PF14551">
    <property type="entry name" value="MCM_N"/>
    <property type="match status" value="1"/>
</dbReference>
<dbReference type="FunFam" id="3.40.50.300:FF:002469">
    <property type="entry name" value="Cell division control protein 21"/>
    <property type="match status" value="1"/>
</dbReference>
<dbReference type="Pfam" id="PF17207">
    <property type="entry name" value="MCM_OB"/>
    <property type="match status" value="1"/>
</dbReference>
<evidence type="ECO:0000256" key="13">
    <source>
        <dbReference type="SAM" id="Coils"/>
    </source>
</evidence>
<evidence type="ECO:0000256" key="11">
    <source>
        <dbReference type="ARBA" id="ARBA00023306"/>
    </source>
</evidence>
<dbReference type="InterPro" id="IPR027417">
    <property type="entry name" value="P-loop_NTPase"/>
</dbReference>
<accession>A0A9P1CR47</accession>
<dbReference type="FunFam" id="2.20.28.10:FF:000003">
    <property type="entry name" value="DNA helicase"/>
    <property type="match status" value="1"/>
</dbReference>
<comment type="subcellular location">
    <subcellularLocation>
        <location evidence="1">Nucleus</location>
    </subcellularLocation>
</comment>
<dbReference type="PRINTS" id="PR01662">
    <property type="entry name" value="MCMPROTEIN6"/>
</dbReference>
<reference evidence="17" key="2">
    <citation type="submission" date="2024-04" db="EMBL/GenBank/DDBJ databases">
        <authorList>
            <person name="Chen Y."/>
            <person name="Shah S."/>
            <person name="Dougan E. K."/>
            <person name="Thang M."/>
            <person name="Chan C."/>
        </authorList>
    </citation>
    <scope>NUCLEOTIDE SEQUENCE [LARGE SCALE GENOMIC DNA]</scope>
</reference>
<comment type="caution">
    <text evidence="16">The sequence shown here is derived from an EMBL/GenBank/DDBJ whole genome shotgun (WGS) entry which is preliminary data.</text>
</comment>
<dbReference type="SMART" id="SM00350">
    <property type="entry name" value="MCM"/>
    <property type="match status" value="1"/>
</dbReference>
<name>A0A9P1CR47_9DINO</name>
<keyword evidence="6" id="KW-0378">Hydrolase</keyword>
<keyword evidence="13" id="KW-0175">Coiled coil</keyword>
<dbReference type="OrthoDB" id="1744952at2759"/>
<dbReference type="Pfam" id="PF17855">
    <property type="entry name" value="MCM_lid"/>
    <property type="match status" value="1"/>
</dbReference>
<dbReference type="GO" id="GO:0000727">
    <property type="term" value="P:double-strand break repair via break-induced replication"/>
    <property type="evidence" value="ECO:0007669"/>
    <property type="project" value="TreeGrafter"/>
</dbReference>
<keyword evidence="9 12" id="KW-0238">DNA-binding</keyword>
<dbReference type="SUPFAM" id="SSF52540">
    <property type="entry name" value="P-loop containing nucleoside triphosphate hydrolases"/>
    <property type="match status" value="1"/>
</dbReference>
<dbReference type="InterPro" id="IPR041024">
    <property type="entry name" value="Mcm6_C"/>
</dbReference>
<keyword evidence="10" id="KW-0539">Nucleus</keyword>
<dbReference type="Proteomes" id="UP001152797">
    <property type="component" value="Unassembled WGS sequence"/>
</dbReference>
<evidence type="ECO:0000256" key="10">
    <source>
        <dbReference type="ARBA" id="ARBA00023242"/>
    </source>
</evidence>
<dbReference type="EC" id="3.6.4.12" evidence="3"/>
<dbReference type="GO" id="GO:0006270">
    <property type="term" value="P:DNA replication initiation"/>
    <property type="evidence" value="ECO:0007669"/>
    <property type="project" value="InterPro"/>
</dbReference>
<dbReference type="Gene3D" id="2.20.28.10">
    <property type="match status" value="1"/>
</dbReference>
<dbReference type="PANTHER" id="PTHR11630:SF43">
    <property type="entry name" value="DNA REPLICATION LICENSING FACTOR MCM6"/>
    <property type="match status" value="1"/>
</dbReference>
<dbReference type="Pfam" id="PF00493">
    <property type="entry name" value="MCM"/>
    <property type="match status" value="1"/>
</dbReference>
<organism evidence="16">
    <name type="scientific">Cladocopium goreaui</name>
    <dbReference type="NCBI Taxonomy" id="2562237"/>
    <lineage>
        <taxon>Eukaryota</taxon>
        <taxon>Sar</taxon>
        <taxon>Alveolata</taxon>
        <taxon>Dinophyceae</taxon>
        <taxon>Suessiales</taxon>
        <taxon>Symbiodiniaceae</taxon>
        <taxon>Cladocopium</taxon>
    </lineage>
</organism>
<dbReference type="GO" id="GO:0016787">
    <property type="term" value="F:hydrolase activity"/>
    <property type="evidence" value="ECO:0007669"/>
    <property type="project" value="UniProtKB-KW"/>
</dbReference>
<dbReference type="InterPro" id="IPR011990">
    <property type="entry name" value="TPR-like_helical_dom_sf"/>
</dbReference>
<reference evidence="16" key="1">
    <citation type="submission" date="2022-10" db="EMBL/GenBank/DDBJ databases">
        <authorList>
            <person name="Chen Y."/>
            <person name="Dougan E. K."/>
            <person name="Chan C."/>
            <person name="Rhodes N."/>
            <person name="Thang M."/>
        </authorList>
    </citation>
    <scope>NUCLEOTIDE SEQUENCE</scope>
</reference>
<dbReference type="Pfam" id="PF18263">
    <property type="entry name" value="WHD_MCM6"/>
    <property type="match status" value="1"/>
</dbReference>
<evidence type="ECO:0000256" key="14">
    <source>
        <dbReference type="SAM" id="MobiDB-lite"/>
    </source>
</evidence>
<dbReference type="InterPro" id="IPR033762">
    <property type="entry name" value="MCM_OB"/>
</dbReference>
<dbReference type="GO" id="GO:0005524">
    <property type="term" value="F:ATP binding"/>
    <property type="evidence" value="ECO:0007669"/>
    <property type="project" value="UniProtKB-KW"/>
</dbReference>
<dbReference type="Gene3D" id="1.20.58.870">
    <property type="match status" value="1"/>
</dbReference>
<dbReference type="InterPro" id="IPR041562">
    <property type="entry name" value="MCM_lid"/>
</dbReference>
<dbReference type="InterPro" id="IPR031327">
    <property type="entry name" value="MCM"/>
</dbReference>
<keyword evidence="8 12" id="KW-0067">ATP-binding</keyword>
<protein>
    <recommendedName>
        <fullName evidence="3">DNA helicase</fullName>
        <ecNumber evidence="3">3.6.4.12</ecNumber>
    </recommendedName>
</protein>
<keyword evidence="18" id="KW-1185">Reference proteome</keyword>
<dbReference type="GO" id="GO:0005634">
    <property type="term" value="C:nucleus"/>
    <property type="evidence" value="ECO:0007669"/>
    <property type="project" value="UniProtKB-SubCell"/>
</dbReference>
<dbReference type="GO" id="GO:1902969">
    <property type="term" value="P:mitotic DNA replication"/>
    <property type="evidence" value="ECO:0007669"/>
    <property type="project" value="TreeGrafter"/>
</dbReference>
<keyword evidence="5 12" id="KW-0547">Nucleotide-binding</keyword>
<dbReference type="GO" id="GO:0042555">
    <property type="term" value="C:MCM complex"/>
    <property type="evidence" value="ECO:0007669"/>
    <property type="project" value="InterPro"/>
</dbReference>
<evidence type="ECO:0000256" key="3">
    <source>
        <dbReference type="ARBA" id="ARBA00012551"/>
    </source>
</evidence>
<evidence type="ECO:0000256" key="12">
    <source>
        <dbReference type="RuleBase" id="RU004070"/>
    </source>
</evidence>
<evidence type="ECO:0000256" key="8">
    <source>
        <dbReference type="ARBA" id="ARBA00022840"/>
    </source>
</evidence>
<comment type="similarity">
    <text evidence="2 12">Belongs to the MCM family.</text>
</comment>
<keyword evidence="7" id="KW-0347">Helicase</keyword>
<evidence type="ECO:0000256" key="5">
    <source>
        <dbReference type="ARBA" id="ARBA00022741"/>
    </source>
</evidence>
<dbReference type="PROSITE" id="PS50051">
    <property type="entry name" value="MCM_2"/>
    <property type="match status" value="1"/>
</dbReference>
<evidence type="ECO:0000313" key="16">
    <source>
        <dbReference type="EMBL" id="CAI3995423.1"/>
    </source>
</evidence>
<evidence type="ECO:0000256" key="1">
    <source>
        <dbReference type="ARBA" id="ARBA00004123"/>
    </source>
</evidence>
<dbReference type="SUPFAM" id="SSF48452">
    <property type="entry name" value="TPR-like"/>
    <property type="match status" value="1"/>
</dbReference>
<dbReference type="GO" id="GO:1990518">
    <property type="term" value="F:single-stranded 3'-5' DNA helicase activity"/>
    <property type="evidence" value="ECO:0007669"/>
    <property type="project" value="TreeGrafter"/>
</dbReference>
<proteinExistence type="inferred from homology"/>
<evidence type="ECO:0000256" key="6">
    <source>
        <dbReference type="ARBA" id="ARBA00022801"/>
    </source>
</evidence>
<evidence type="ECO:0000256" key="2">
    <source>
        <dbReference type="ARBA" id="ARBA00008010"/>
    </source>
</evidence>
<dbReference type="InterPro" id="IPR001208">
    <property type="entry name" value="MCM_dom"/>
</dbReference>
<feature type="domain" description="MCM C-terminal AAA(+) ATPase" evidence="15">
    <location>
        <begin position="367"/>
        <end position="574"/>
    </location>
</feature>
<dbReference type="InterPro" id="IPR042104">
    <property type="entry name" value="PKS_dehydratase_sf"/>
</dbReference>
<dbReference type="Gene3D" id="3.30.1640.10">
    <property type="entry name" value="mini-chromosome maintenance (MCM) complex, chain A, domain 1"/>
    <property type="match status" value="1"/>
</dbReference>
<evidence type="ECO:0000313" key="17">
    <source>
        <dbReference type="EMBL" id="CAL1148798.1"/>
    </source>
</evidence>
<dbReference type="GO" id="GO:0003697">
    <property type="term" value="F:single-stranded DNA binding"/>
    <property type="evidence" value="ECO:0007669"/>
    <property type="project" value="TreeGrafter"/>
</dbReference>
<evidence type="ECO:0000256" key="7">
    <source>
        <dbReference type="ARBA" id="ARBA00022806"/>
    </source>
</evidence>
<gene>
    <name evidence="16" type="ORF">C1SCF055_LOCUS21989</name>
</gene>
<dbReference type="Gene3D" id="1.25.40.10">
    <property type="entry name" value="Tetratricopeptide repeat domain"/>
    <property type="match status" value="1"/>
</dbReference>
<dbReference type="InterPro" id="IPR012340">
    <property type="entry name" value="NA-bd_OB-fold"/>
</dbReference>
<sequence>MDPLTRSHLMQRVQRYFLEFLESFKRVKEDGEREDDLYYVDQAKAMIRENRKTMYVKMGHLEQADRDAVSFEPEDLIAVIHSKYMVVQNALNAAVPQLLSKLEDPDLQAEVEKMDELKFTVAFYDLATYSGIRDLRTDKLGRLVTICGTVTRTTDIKPELLVATWKCNECQREISGVAQEFKVTTPARCPTKNCGNTTNWKLLAESRSTRWGDWQRVRLQENENEVPAGSMPQTMDVIVRDEGTERCKAGDKVQITGSLIVVPDVPTLMSPGELKATVRRSLNTRSDPSYAAGEGVRGLKSVGNRDLTYKLAFYGTYIDEDSDWASRGSDEKSENIRSEEKMYLSQVDKERFEQISEHVSMGGKRDCLDLLARAVAPSISGYLDVKKGILLMLVGGVKKSTMEGIQLRGDINVCLLGDPATGKSEILRWVSKFLPRAVFTSGKSSTAAGLTASVVKDNDLDQERLIEPGALMLADNGVCCIDEFELMDVKDMVAIHEAMEQQTITLSKAGIQATLNARCSILASVLPKNTYYQATLPLHKNCDLSPPIMSRFDLFFVMQDIRDETQDLTVAKHIVASHQRKDEEVAPPLSQIDLQRYIRLARTFKPKISAEGQALLIKCYKKLREDRTYVRGAAGVTVRQLESLVRLSEAIARVYLSKYIRPEHVKEAFELQISSLRQSERESIDLGEEDLAPSTKRRREDEEQEEGEQAKRVKRVRITLPEYMRMGQMLLRHLAEQDAAGQVVTEGDLITWYMEQVEPELVTEEQLFRQQHLVQLVVTRMIDKDRVIIVTQPSKDPLQPEGRVLTKHPNVPVDSLAHLVLIFISGGAVATAKVREAQRLVRLQRSYEAEGVAGDAKALFGRLEDQSGIADANYFLLQAALLEERINDGAKIAEEGLELARKSGNKLDEVKMLRASLLVKLAEGKPLDALEIAAKAEGLLVTLEKNHKEAGEVLLLVAQAHMLQGTTVGQQAALNAALQAVDHFAKAEEGRGEADSWRVVGDARVALGKFEDGLRATEAAMVICVDCGDEVGQALCLLSLSKAHLVRGLPLKAKKASEKALNLFHEQSSDLLAAAALEILVQALIGQEQRKEALQRAKQELLSFLGSGDKWAVPRMRGCLVTALRSMDRKKEALSEAERALEAAEELTRGQASPVPSTLVVEAMKHVAVLNMLTGKVDKAKELADRFLPMCRQLGDLEGETLMNELIGRAVQERGVFEEKAAKELEAEELILQLKDAMLARDGPSFKSVLEKCYENENVFTENVEEIISPVIETDPEGLYEFFLRNQPEKWKINPEEDRKSFDNSTSFDRRLMYYAFRLGAMGYGPGFRLIKSAHRLGKDLASSQGAGTLNLMDTCPDWEERVFWHPGILDCVLQVGAVRGMPDEYMESTKIKAPEPPEVS</sequence>
<feature type="region of interest" description="Disordered" evidence="14">
    <location>
        <begin position="682"/>
        <end position="710"/>
    </location>
</feature>
<dbReference type="PRINTS" id="PR01657">
    <property type="entry name" value="MCMFAMILY"/>
</dbReference>
<evidence type="ECO:0000256" key="4">
    <source>
        <dbReference type="ARBA" id="ARBA00022705"/>
    </source>
</evidence>
<evidence type="ECO:0000313" key="18">
    <source>
        <dbReference type="Proteomes" id="UP001152797"/>
    </source>
</evidence>
<evidence type="ECO:0000259" key="15">
    <source>
        <dbReference type="PROSITE" id="PS50051"/>
    </source>
</evidence>
<dbReference type="InterPro" id="IPR027925">
    <property type="entry name" value="MCM_N"/>
</dbReference>
<dbReference type="InterPro" id="IPR008049">
    <property type="entry name" value="MCM6"/>
</dbReference>
<feature type="coiled-coil region" evidence="13">
    <location>
        <begin position="1077"/>
        <end position="1150"/>
    </location>
</feature>
<dbReference type="Gene3D" id="2.40.50.140">
    <property type="entry name" value="Nucleic acid-binding proteins"/>
    <property type="match status" value="1"/>
</dbReference>